<sequence length="417" mass="43816">MVEEIRSHPLARGLTATAVRRHARELRAAGWTPDDVARELAAQNFTGARSAGLLRYRRTALAQSGPTPPPAPRAADRPATTTRDLVARDDAAHAAAPPSPETLAAARAAAWRAPPADHTHERTTAMTTTATPRPTTAARINPDNRLVLAGLLVVLVAVAAASFTLSFTGLSAAAPWAAIPVRLAWLVPVALEVAMLGYVIAAFVRTHRGQSARLPWTLVRALTTVSSAINAAHAWDAGPKGWQGIVGAALAAGFPFMTLAAAHVVAGVALGRSRTPPPRRTRTPRPRPTRTPRRGTRTPRRSRRAPETPAAVGALAPVAVVVERAPALRAVDTEATDTAADGGHLDGVRSIRTAARRRVAERLDEIDRLAQTTDLSGRAIADALGLGRTSVCARVSAVQAGRTDTRTPDTDAVLLAV</sequence>
<dbReference type="EMBL" id="FTMI01000001">
    <property type="protein sequence ID" value="SIP89713.1"/>
    <property type="molecule type" value="Genomic_DNA"/>
</dbReference>
<feature type="transmembrane region" description="Helical" evidence="2">
    <location>
        <begin position="241"/>
        <end position="270"/>
    </location>
</feature>
<feature type="transmembrane region" description="Helical" evidence="2">
    <location>
        <begin position="183"/>
        <end position="204"/>
    </location>
</feature>
<proteinExistence type="predicted"/>
<feature type="region of interest" description="Disordered" evidence="1">
    <location>
        <begin position="91"/>
        <end position="138"/>
    </location>
</feature>
<feature type="region of interest" description="Disordered" evidence="1">
    <location>
        <begin position="271"/>
        <end position="310"/>
    </location>
</feature>
<dbReference type="Pfam" id="PF10935">
    <property type="entry name" value="DUF2637"/>
    <property type="match status" value="1"/>
</dbReference>
<feature type="transmembrane region" description="Helical" evidence="2">
    <location>
        <begin position="216"/>
        <end position="235"/>
    </location>
</feature>
<dbReference type="Proteomes" id="UP000186235">
    <property type="component" value="Unassembled WGS sequence"/>
</dbReference>
<gene>
    <name evidence="3" type="ORF">SAMN05518682_0364</name>
</gene>
<feature type="compositionally biased region" description="Low complexity" evidence="1">
    <location>
        <begin position="124"/>
        <end position="138"/>
    </location>
</feature>
<feature type="transmembrane region" description="Helical" evidence="2">
    <location>
        <begin position="146"/>
        <end position="177"/>
    </location>
</feature>
<evidence type="ECO:0000313" key="3">
    <source>
        <dbReference type="EMBL" id="SIP89713.1"/>
    </source>
</evidence>
<name>A0A1N6NC86_9MICO</name>
<protein>
    <recommendedName>
        <fullName evidence="5">DUF2637 domain-containing protein</fullName>
    </recommendedName>
</protein>
<dbReference type="InterPro" id="IPR021235">
    <property type="entry name" value="DUF2637"/>
</dbReference>
<reference evidence="4" key="1">
    <citation type="submission" date="2017-01" db="EMBL/GenBank/DDBJ databases">
        <authorList>
            <person name="Varghese N."/>
            <person name="Submissions S."/>
        </authorList>
    </citation>
    <scope>NUCLEOTIDE SEQUENCE [LARGE SCALE GENOMIC DNA]</scope>
    <source>
        <strain evidence="4">3bp</strain>
    </source>
</reference>
<accession>A0A1N6NC86</accession>
<feature type="region of interest" description="Disordered" evidence="1">
    <location>
        <begin position="62"/>
        <end position="81"/>
    </location>
</feature>
<dbReference type="AlphaFoldDB" id="A0A1N6NC86"/>
<keyword evidence="2" id="KW-0812">Transmembrane</keyword>
<dbReference type="RefSeq" id="WP_076403501.1">
    <property type="nucleotide sequence ID" value="NZ_FTMI01000001.1"/>
</dbReference>
<feature type="compositionally biased region" description="Basic residues" evidence="1">
    <location>
        <begin position="277"/>
        <end position="303"/>
    </location>
</feature>
<organism evidence="3 4">
    <name type="scientific">Cellulosimicrobium aquatile</name>
    <dbReference type="NCBI Taxonomy" id="1612203"/>
    <lineage>
        <taxon>Bacteria</taxon>
        <taxon>Bacillati</taxon>
        <taxon>Actinomycetota</taxon>
        <taxon>Actinomycetes</taxon>
        <taxon>Micrococcales</taxon>
        <taxon>Promicromonosporaceae</taxon>
        <taxon>Cellulosimicrobium</taxon>
    </lineage>
</organism>
<keyword evidence="2" id="KW-1133">Transmembrane helix</keyword>
<evidence type="ECO:0000256" key="1">
    <source>
        <dbReference type="SAM" id="MobiDB-lite"/>
    </source>
</evidence>
<keyword evidence="2" id="KW-0472">Membrane</keyword>
<evidence type="ECO:0000313" key="4">
    <source>
        <dbReference type="Proteomes" id="UP000186235"/>
    </source>
</evidence>
<evidence type="ECO:0000256" key="2">
    <source>
        <dbReference type="SAM" id="Phobius"/>
    </source>
</evidence>
<evidence type="ECO:0008006" key="5">
    <source>
        <dbReference type="Google" id="ProtNLM"/>
    </source>
</evidence>
<feature type="compositionally biased region" description="Low complexity" evidence="1">
    <location>
        <begin position="104"/>
        <end position="114"/>
    </location>
</feature>
<keyword evidence="4" id="KW-1185">Reference proteome</keyword>